<evidence type="ECO:0000313" key="2">
    <source>
        <dbReference type="EMBL" id="TKS10647.1"/>
    </source>
</evidence>
<dbReference type="GO" id="GO:0004714">
    <property type="term" value="F:transmembrane receptor protein tyrosine kinase activity"/>
    <property type="evidence" value="ECO:0007669"/>
    <property type="project" value="InterPro"/>
</dbReference>
<name>A0A4U5QMY9_POPAL</name>
<dbReference type="EMBL" id="RCHU01000225">
    <property type="protein sequence ID" value="TKS10647.1"/>
    <property type="molecule type" value="Genomic_DNA"/>
</dbReference>
<feature type="signal peptide" evidence="1">
    <location>
        <begin position="1"/>
        <end position="32"/>
    </location>
</feature>
<evidence type="ECO:0000256" key="1">
    <source>
        <dbReference type="SAM" id="SignalP"/>
    </source>
</evidence>
<feature type="chain" id="PRO_5021035071" description="Malectin-like domain-containing protein" evidence="1">
    <location>
        <begin position="33"/>
        <end position="240"/>
    </location>
</feature>
<dbReference type="AlphaFoldDB" id="A0A4U5QMY9"/>
<organism evidence="2">
    <name type="scientific">Populus alba</name>
    <name type="common">White poplar</name>
    <dbReference type="NCBI Taxonomy" id="43335"/>
    <lineage>
        <taxon>Eukaryota</taxon>
        <taxon>Viridiplantae</taxon>
        <taxon>Streptophyta</taxon>
        <taxon>Embryophyta</taxon>
        <taxon>Tracheophyta</taxon>
        <taxon>Spermatophyta</taxon>
        <taxon>Magnoliopsida</taxon>
        <taxon>eudicotyledons</taxon>
        <taxon>Gunneridae</taxon>
        <taxon>Pentapetalae</taxon>
        <taxon>rosids</taxon>
        <taxon>fabids</taxon>
        <taxon>Malpighiales</taxon>
        <taxon>Salicaceae</taxon>
        <taxon>Saliceae</taxon>
        <taxon>Populus</taxon>
    </lineage>
</organism>
<dbReference type="PROSITE" id="PS51257">
    <property type="entry name" value="PROKAR_LIPOPROTEIN"/>
    <property type="match status" value="1"/>
</dbReference>
<dbReference type="InterPro" id="IPR045272">
    <property type="entry name" value="ANXUR1/2-like"/>
</dbReference>
<dbReference type="PANTHER" id="PTHR34590">
    <property type="entry name" value="OS03G0124300 PROTEIN-RELATED"/>
    <property type="match status" value="1"/>
</dbReference>
<dbReference type="STRING" id="43335.A0A4U5QMY9"/>
<protein>
    <recommendedName>
        <fullName evidence="3">Malectin-like domain-containing protein</fullName>
    </recommendedName>
</protein>
<gene>
    <name evidence="2" type="ORF">D5086_0000081170</name>
</gene>
<accession>A0A4U5QMY9</accession>
<keyword evidence="1" id="KW-0732">Signal</keyword>
<evidence type="ECO:0008006" key="3">
    <source>
        <dbReference type="Google" id="ProtNLM"/>
    </source>
</evidence>
<proteinExistence type="predicted"/>
<sequence>MKTECPNGNSWLAPVMFLPFFFIACCTVPSSADKPSYYIPPDRIAMDCSPSVSPHDAGFPYDQKYEIDFSSVSRVYAVDPTSSEKPRISACIFRKQVTLPFIVSDGPNFIRLYFKLVTYSGYGEGIEYLTVAIGSNNGSYAEYGGPILNGLEIFKLSDISNNLAGIHPFGLIVTPHPNFSGGNDAVIIYRQEAGSVRKEVNRRKNDDLSIMIDGQRCSGFDISDPTPGVEFSEIKAPTGR</sequence>
<reference evidence="2" key="1">
    <citation type="submission" date="2018-10" db="EMBL/GenBank/DDBJ databases">
        <title>Population genomic analysis revealed the cold adaptation of white poplar.</title>
        <authorList>
            <person name="Liu Y.-J."/>
        </authorList>
    </citation>
    <scope>NUCLEOTIDE SEQUENCE [LARGE SCALE GENOMIC DNA]</scope>
    <source>
        <strain evidence="2">PAL-ZL1</strain>
    </source>
</reference>
<comment type="caution">
    <text evidence="2">The sequence shown here is derived from an EMBL/GenBank/DDBJ whole genome shotgun (WGS) entry which is preliminary data.</text>
</comment>